<evidence type="ECO:0000313" key="2">
    <source>
        <dbReference type="EMBL" id="GEM77105.1"/>
    </source>
</evidence>
<dbReference type="InterPro" id="IPR001736">
    <property type="entry name" value="PLipase_D/transphosphatidylase"/>
</dbReference>
<gene>
    <name evidence="2" type="ORF">VSA01S_32170</name>
</gene>
<dbReference type="SUPFAM" id="SSF56024">
    <property type="entry name" value="Phospholipase D/nuclease"/>
    <property type="match status" value="1"/>
</dbReference>
<dbReference type="AlphaFoldDB" id="A0A511QIG1"/>
<keyword evidence="3" id="KW-1185">Reference proteome</keyword>
<sequence length="621" mass="69261">MSLSIDRNSNSSIKNDFQCDSSSSFKINGTDLAKEIAIIENIPSNTKFGDLNHNFKSMICLGAKLNEKIIKLSGSKLEKDITTNELRFIELNNLAKKVKNQNKTNLDVLKNKLLDFDSKNVQSGEALVLSSGINSENDQKRMIEAMVEGADKFSIVTTYGIRPVDNEKLSATMKSILASIANKQEDSNFTLALLYNKSMWQQNMVVGKRTTISQKNPTQWKDLIRIFNQEAIKEGKKTINNLKCKVFFIAENPSGITGSHHNKYLINDKGMMATLGASLGNKTKSQWFDSGAMFLSKALVESQKNYFLDMMDNHEGDIGLLKVDSIKDDVSLNILDNPKSLVDSLKAIDIDSPNTEEGINPNIKSVLQKHNFELSSSSEEQVLWLQNEGNITLSRSSKPIGKAIKYMFKSAQPGDTLKLRNCSIDAIEDWAIDALKRGINIQILGPVNKSDSHFFSSIGNIDAALKKLRTRQNDKELSIPLGTIKVSVFNPSQALSDKHNFEPGDLGPVDHGKVYILDKKNKQDTIMMTGTHNLDGQSFLRSRENMLVLNPQSSKLDDALFNNIWDACPILTDRELLELINEANQYTGLHSKPFSTAPLNILQQPKVQGISEELRMKLGIK</sequence>
<dbReference type="InterPro" id="IPR025202">
    <property type="entry name" value="PLD-like_dom"/>
</dbReference>
<dbReference type="GO" id="GO:0006793">
    <property type="term" value="P:phosphorus metabolic process"/>
    <property type="evidence" value="ECO:0007669"/>
    <property type="project" value="UniProtKB-ARBA"/>
</dbReference>
<proteinExistence type="predicted"/>
<protein>
    <recommendedName>
        <fullName evidence="1">PLD phosphodiesterase domain-containing protein</fullName>
    </recommendedName>
</protein>
<dbReference type="Proteomes" id="UP000321922">
    <property type="component" value="Unassembled WGS sequence"/>
</dbReference>
<reference evidence="2 3" key="1">
    <citation type="submission" date="2019-07" db="EMBL/GenBank/DDBJ databases">
        <title>Whole genome shotgun sequence of Vibrio sagamiensis NBRC 104589.</title>
        <authorList>
            <person name="Hosoyama A."/>
            <person name="Uohara A."/>
            <person name="Ohji S."/>
            <person name="Ichikawa N."/>
        </authorList>
    </citation>
    <scope>NUCLEOTIDE SEQUENCE [LARGE SCALE GENOMIC DNA]</scope>
    <source>
        <strain evidence="2 3">NBRC 104589</strain>
    </source>
</reference>
<accession>A0A511QIG1</accession>
<name>A0A511QIG1_9VIBR</name>
<evidence type="ECO:0000259" key="1">
    <source>
        <dbReference type="PROSITE" id="PS50035"/>
    </source>
</evidence>
<dbReference type="Gene3D" id="3.30.870.10">
    <property type="entry name" value="Endonuclease Chain A"/>
    <property type="match status" value="1"/>
</dbReference>
<comment type="caution">
    <text evidence="2">The sequence shown here is derived from an EMBL/GenBank/DDBJ whole genome shotgun (WGS) entry which is preliminary data.</text>
</comment>
<dbReference type="GO" id="GO:0003824">
    <property type="term" value="F:catalytic activity"/>
    <property type="evidence" value="ECO:0007669"/>
    <property type="project" value="InterPro"/>
</dbReference>
<organism evidence="2 3">
    <name type="scientific">Vibrio sagamiensis NBRC 104589</name>
    <dbReference type="NCBI Taxonomy" id="1219064"/>
    <lineage>
        <taxon>Bacteria</taxon>
        <taxon>Pseudomonadati</taxon>
        <taxon>Pseudomonadota</taxon>
        <taxon>Gammaproteobacteria</taxon>
        <taxon>Vibrionales</taxon>
        <taxon>Vibrionaceae</taxon>
        <taxon>Vibrio</taxon>
    </lineage>
</organism>
<dbReference type="RefSeq" id="WP_039983566.1">
    <property type="nucleotide sequence ID" value="NZ_BAOJ01000226.1"/>
</dbReference>
<dbReference type="Pfam" id="PF13091">
    <property type="entry name" value="PLDc_2"/>
    <property type="match status" value="1"/>
</dbReference>
<dbReference type="EMBL" id="BJXJ01000040">
    <property type="protein sequence ID" value="GEM77105.1"/>
    <property type="molecule type" value="Genomic_DNA"/>
</dbReference>
<dbReference type="PROSITE" id="PS50035">
    <property type="entry name" value="PLD"/>
    <property type="match status" value="1"/>
</dbReference>
<feature type="domain" description="PLD phosphodiesterase" evidence="1">
    <location>
        <begin position="506"/>
        <end position="538"/>
    </location>
</feature>
<evidence type="ECO:0000313" key="3">
    <source>
        <dbReference type="Proteomes" id="UP000321922"/>
    </source>
</evidence>